<organism evidence="3 4">
    <name type="scientific">Buttiauxella gaviniae ATCC 51604</name>
    <dbReference type="NCBI Taxonomy" id="1354253"/>
    <lineage>
        <taxon>Bacteria</taxon>
        <taxon>Pseudomonadati</taxon>
        <taxon>Pseudomonadota</taxon>
        <taxon>Gammaproteobacteria</taxon>
        <taxon>Enterobacterales</taxon>
        <taxon>Enterobacteriaceae</taxon>
        <taxon>Buttiauxella</taxon>
    </lineage>
</organism>
<evidence type="ECO:0000259" key="2">
    <source>
        <dbReference type="PROSITE" id="PS50983"/>
    </source>
</evidence>
<dbReference type="PROSITE" id="PS50983">
    <property type="entry name" value="FE_B12_PBP"/>
    <property type="match status" value="1"/>
</dbReference>
<dbReference type="PANTHER" id="PTHR30535">
    <property type="entry name" value="VITAMIN B12-BINDING PROTEIN"/>
    <property type="match status" value="1"/>
</dbReference>
<dbReference type="Gene3D" id="3.40.50.1980">
    <property type="entry name" value="Nitrogenase molybdenum iron protein domain"/>
    <property type="match status" value="2"/>
</dbReference>
<dbReference type="RefSeq" id="WP_064518305.1">
    <property type="nucleotide sequence ID" value="NZ_LXEP01000036.1"/>
</dbReference>
<feature type="domain" description="Fe/B12 periplasmic-binding" evidence="2">
    <location>
        <begin position="20"/>
        <end position="271"/>
    </location>
</feature>
<comment type="caution">
    <text evidence="3">The sequence shown here is derived from an EMBL/GenBank/DDBJ whole genome shotgun (WGS) entry which is preliminary data.</text>
</comment>
<proteinExistence type="predicted"/>
<dbReference type="Proteomes" id="UP000078504">
    <property type="component" value="Unassembled WGS sequence"/>
</dbReference>
<feature type="chain" id="PRO_5008593165" evidence="1">
    <location>
        <begin position="18"/>
        <end position="271"/>
    </location>
</feature>
<dbReference type="SUPFAM" id="SSF53807">
    <property type="entry name" value="Helical backbone' metal receptor"/>
    <property type="match status" value="1"/>
</dbReference>
<evidence type="ECO:0000313" key="4">
    <source>
        <dbReference type="Proteomes" id="UP000078504"/>
    </source>
</evidence>
<dbReference type="CDD" id="cd01149">
    <property type="entry name" value="HutB"/>
    <property type="match status" value="1"/>
</dbReference>
<dbReference type="Pfam" id="PF01497">
    <property type="entry name" value="Peripla_BP_2"/>
    <property type="match status" value="1"/>
</dbReference>
<dbReference type="InterPro" id="IPR050902">
    <property type="entry name" value="ABC_Transporter_SBP"/>
</dbReference>
<keyword evidence="1" id="KW-0732">Signal</keyword>
<gene>
    <name evidence="3" type="ORF">M977_03938</name>
</gene>
<dbReference type="InterPro" id="IPR002491">
    <property type="entry name" value="ABC_transptr_periplasmic_BD"/>
</dbReference>
<name>A0A1B7HPT5_9ENTR</name>
<feature type="signal peptide" evidence="1">
    <location>
        <begin position="1"/>
        <end position="17"/>
    </location>
</feature>
<dbReference type="EMBL" id="LXEP01000036">
    <property type="protein sequence ID" value="OAT17663.1"/>
    <property type="molecule type" value="Genomic_DNA"/>
</dbReference>
<evidence type="ECO:0000313" key="3">
    <source>
        <dbReference type="EMBL" id="OAT17663.1"/>
    </source>
</evidence>
<dbReference type="PANTHER" id="PTHR30535:SF4">
    <property type="entry name" value="HEMIN-BINDING PERIPLASMIC PROTEIN HMUT"/>
    <property type="match status" value="1"/>
</dbReference>
<dbReference type="AlphaFoldDB" id="A0A1B7HPT5"/>
<protein>
    <submittedName>
        <fullName evidence="3">Periplasmic hemin-binding protein</fullName>
    </submittedName>
</protein>
<dbReference type="PATRIC" id="fig|1354253.4.peg.4025"/>
<evidence type="ECO:0000256" key="1">
    <source>
        <dbReference type="SAM" id="SignalP"/>
    </source>
</evidence>
<reference evidence="3 4" key="1">
    <citation type="submission" date="2016-04" db="EMBL/GenBank/DDBJ databases">
        <title>ATOL: Assembling a taxonomically balanced genome-scale reconstruction of the evolutionary history of the Enterobacteriaceae.</title>
        <authorList>
            <person name="Plunkett G.III."/>
            <person name="Neeno-Eckwall E.C."/>
            <person name="Glasner J.D."/>
            <person name="Perna N.T."/>
        </authorList>
    </citation>
    <scope>NUCLEOTIDE SEQUENCE [LARGE SCALE GENOMIC DNA]</scope>
    <source>
        <strain evidence="3 4">ATCC 51604</strain>
    </source>
</reference>
<accession>A0A1B7HPT5</accession>
<sequence>MKRWLIALLAMPVIASANERVVAIGGDVTEIAFALGSGDQLVARDSTSLHPQAATKLPDVGYMRQLNAEGILAMRPTLVLASAQAKPSLALEQVASSHVKVVTIPAGNSLDAIDEKIDAVAQAMGKTAQSDALRKQVHSKLALIPEKPLPVKVLFIMSHGGMTAMAAGQETAADAAIHAAGLQNAMQGFKRYQPMSQEGVIASQPQLILVTADGVKTLGGEDNVWKLPGLVQTPAGKSRQLLVVDDMALLGFGLQTPDAILALRKKAEQLP</sequence>